<proteinExistence type="predicted"/>
<dbReference type="CDD" id="cd09729">
    <property type="entry name" value="Cse1_I-E"/>
    <property type="match status" value="1"/>
</dbReference>
<dbReference type="EMBL" id="CP045809">
    <property type="protein sequence ID" value="QHN37024.1"/>
    <property type="molecule type" value="Genomic_DNA"/>
</dbReference>
<organism evidence="1 2">
    <name type="scientific">Gordonia pseudamarae</name>
    <dbReference type="NCBI Taxonomy" id="2831662"/>
    <lineage>
        <taxon>Bacteria</taxon>
        <taxon>Bacillati</taxon>
        <taxon>Actinomycetota</taxon>
        <taxon>Actinomycetes</taxon>
        <taxon>Mycobacteriales</taxon>
        <taxon>Gordoniaceae</taxon>
        <taxon>Gordonia</taxon>
    </lineage>
</organism>
<name>A0ABX6IMG0_9ACTN</name>
<evidence type="ECO:0000313" key="2">
    <source>
        <dbReference type="Proteomes" id="UP001059836"/>
    </source>
</evidence>
<sequence>MAKFDLVEGSSSYDPRQPWRDYMCWARLSVRHRPRSARRTTREELMGTTFNLIDDPWIVIRTVDGDSEVVSIRDAFARSADIRRIAGDLPTQDFAVLRILLAILYQVFRERAAEGDRIEVFEGLWESGDLPIDEIDRYLEHWHGRFDLFDETHPFMQVAGLASTTGEAKPLGGILIPDSPGDNSLFTMSRNVRELDYGTAARWLVHCQAYDYDGIKTGISGDPRTKGGRGYPIGIGWTGWLGGLYLEGSNLRETLLLNWSPPDDHDAADRPLWERQPLTPAPRPSIGTAPCGPLDLFTWPVRHIRLIPDGDAVRQVLVGIGEAVPKAWQLRNEPMTAWRLSPTQMVKEKSEGTPLYMPRSHDHSRSMWRGLAALLPDPKPAVDSRIGHPLSYPAQILDTLGHRSEVLPDRMFAVVSVGVEYGANMSSFGEIFTDRVVLHPGIAVAEGNARAAIVEVLDRTDRAVAALASLAGDLAIAGGGDRAPAMTRARERGYAVLDQYFRQWLPMVRTDCDFDDVLNTWYRIGLEVLAQEADALLDQASPRTRAVKIVDGKTISAGQSVNWFHYNVRQHLPYRKDAEEWQ</sequence>
<dbReference type="Proteomes" id="UP001059836">
    <property type="component" value="Chromosome"/>
</dbReference>
<dbReference type="InterPro" id="IPR013381">
    <property type="entry name" value="CRISPR-assoc_prot_Cse1"/>
</dbReference>
<protein>
    <submittedName>
        <fullName evidence="1">Type I-E CRISPR-associated protein Cse1/CasA</fullName>
    </submittedName>
</protein>
<evidence type="ECO:0000313" key="1">
    <source>
        <dbReference type="EMBL" id="QHN37024.1"/>
    </source>
</evidence>
<accession>A0ABX6IMG0</accession>
<keyword evidence="2" id="KW-1185">Reference proteome</keyword>
<dbReference type="NCBIfam" id="TIGR02547">
    <property type="entry name" value="casA_cse1"/>
    <property type="match status" value="1"/>
</dbReference>
<gene>
    <name evidence="1" type="primary">casA</name>
    <name evidence="1" type="ORF">GII31_21110</name>
</gene>
<reference evidence="1" key="1">
    <citation type="journal article" date="2021" name="Nat. Microbiol.">
        <title>Cocultivation of an ultrasmall environmental parasitic bacterium with lytic ability against bacteria associated with wastewater foams.</title>
        <authorList>
            <person name="Batinovic S."/>
            <person name="Rose J.J.A."/>
            <person name="Ratcliffe J."/>
            <person name="Seviour R.J."/>
            <person name="Petrovski S."/>
        </authorList>
    </citation>
    <scope>NUCLEOTIDE SEQUENCE</scope>
    <source>
        <strain evidence="1">CON9</strain>
    </source>
</reference>
<dbReference type="Pfam" id="PF09481">
    <property type="entry name" value="CRISPR_Cse1"/>
    <property type="match status" value="1"/>
</dbReference>
<dbReference type="Gene3D" id="1.10.132.100">
    <property type="match status" value="1"/>
</dbReference>